<keyword evidence="2" id="KW-0472">Membrane</keyword>
<accession>A0AA39P304</accession>
<protein>
    <submittedName>
        <fullName evidence="3">Uncharacterized protein</fullName>
    </submittedName>
</protein>
<gene>
    <name evidence="3" type="ORF">IW261DRAFT_1421844</name>
</gene>
<proteinExistence type="predicted"/>
<feature type="region of interest" description="Disordered" evidence="1">
    <location>
        <begin position="40"/>
        <end position="101"/>
    </location>
</feature>
<feature type="transmembrane region" description="Helical" evidence="2">
    <location>
        <begin position="7"/>
        <end position="34"/>
    </location>
</feature>
<organism evidence="3 4">
    <name type="scientific">Armillaria novae-zelandiae</name>
    <dbReference type="NCBI Taxonomy" id="153914"/>
    <lineage>
        <taxon>Eukaryota</taxon>
        <taxon>Fungi</taxon>
        <taxon>Dikarya</taxon>
        <taxon>Basidiomycota</taxon>
        <taxon>Agaricomycotina</taxon>
        <taxon>Agaricomycetes</taxon>
        <taxon>Agaricomycetidae</taxon>
        <taxon>Agaricales</taxon>
        <taxon>Marasmiineae</taxon>
        <taxon>Physalacriaceae</taxon>
        <taxon>Armillaria</taxon>
    </lineage>
</organism>
<evidence type="ECO:0000313" key="4">
    <source>
        <dbReference type="Proteomes" id="UP001175227"/>
    </source>
</evidence>
<evidence type="ECO:0000256" key="2">
    <source>
        <dbReference type="SAM" id="Phobius"/>
    </source>
</evidence>
<evidence type="ECO:0000256" key="1">
    <source>
        <dbReference type="SAM" id="MobiDB-lite"/>
    </source>
</evidence>
<dbReference type="Proteomes" id="UP001175227">
    <property type="component" value="Unassembled WGS sequence"/>
</dbReference>
<dbReference type="AlphaFoldDB" id="A0AA39P304"/>
<keyword evidence="2" id="KW-0812">Transmembrane</keyword>
<keyword evidence="2" id="KW-1133">Transmembrane helix</keyword>
<keyword evidence="4" id="KW-1185">Reference proteome</keyword>
<dbReference type="EMBL" id="JAUEPR010000021">
    <property type="protein sequence ID" value="KAK0476048.1"/>
    <property type="molecule type" value="Genomic_DNA"/>
</dbReference>
<reference evidence="3" key="1">
    <citation type="submission" date="2023-06" db="EMBL/GenBank/DDBJ databases">
        <authorList>
            <consortium name="Lawrence Berkeley National Laboratory"/>
            <person name="Ahrendt S."/>
            <person name="Sahu N."/>
            <person name="Indic B."/>
            <person name="Wong-Bajracharya J."/>
            <person name="Merenyi Z."/>
            <person name="Ke H.-M."/>
            <person name="Monk M."/>
            <person name="Kocsube S."/>
            <person name="Drula E."/>
            <person name="Lipzen A."/>
            <person name="Balint B."/>
            <person name="Henrissat B."/>
            <person name="Andreopoulos B."/>
            <person name="Martin F.M."/>
            <person name="Harder C.B."/>
            <person name="Rigling D."/>
            <person name="Ford K.L."/>
            <person name="Foster G.D."/>
            <person name="Pangilinan J."/>
            <person name="Papanicolaou A."/>
            <person name="Barry K."/>
            <person name="LaButti K."/>
            <person name="Viragh M."/>
            <person name="Koriabine M."/>
            <person name="Yan M."/>
            <person name="Riley R."/>
            <person name="Champramary S."/>
            <person name="Plett K.L."/>
            <person name="Tsai I.J."/>
            <person name="Slot J."/>
            <person name="Sipos G."/>
            <person name="Plett J."/>
            <person name="Nagy L.G."/>
            <person name="Grigoriev I.V."/>
        </authorList>
    </citation>
    <scope>NUCLEOTIDE SEQUENCE</scope>
    <source>
        <strain evidence="3">ICMP 16352</strain>
    </source>
</reference>
<evidence type="ECO:0000313" key="3">
    <source>
        <dbReference type="EMBL" id="KAK0476048.1"/>
    </source>
</evidence>
<name>A0AA39P304_9AGAR</name>
<comment type="caution">
    <text evidence="3">The sequence shown here is derived from an EMBL/GenBank/DDBJ whole genome shotgun (WGS) entry which is preliminary data.</text>
</comment>
<sequence>MESSRPVAFFALDVAPPLPLVILLSAIDIIVLWMTMACSPSSASSPSPSPSPPPQHVDKGKGQQTPVLPLRPPSPQPLDQGDEDSDTETGGGGGEGGDDEKELQDERIFHQPSRATVERILILQPKGIRSLGLKQLGVKLNWSDDTYEHMVYLQNDVINYIDHWLLAQIAQRLCKKKGEEVRTEAVKRTAIVIQEAVAPQPRVITVKKKKAGSTPGPTTAPLPPCRTSQYQHVKQMPNLANWTGHKRDHP</sequence>
<feature type="region of interest" description="Disordered" evidence="1">
    <location>
        <begin position="208"/>
        <end position="228"/>
    </location>
</feature>